<protein>
    <recommendedName>
        <fullName evidence="2">DUF4939 domain-containing protein</fullName>
    </recommendedName>
</protein>
<evidence type="ECO:0000313" key="3">
    <source>
        <dbReference type="EMBL" id="PLW33714.1"/>
    </source>
</evidence>
<dbReference type="Pfam" id="PF16297">
    <property type="entry name" value="DUF4939"/>
    <property type="match status" value="1"/>
</dbReference>
<keyword evidence="4" id="KW-1185">Reference proteome</keyword>
<evidence type="ECO:0000313" key="4">
    <source>
        <dbReference type="Proteomes" id="UP000235388"/>
    </source>
</evidence>
<evidence type="ECO:0000259" key="2">
    <source>
        <dbReference type="Pfam" id="PF16297"/>
    </source>
</evidence>
<dbReference type="OrthoDB" id="2507259at2759"/>
<name>A0A2N5U7J7_9BASI</name>
<feature type="domain" description="DUF4939" evidence="2">
    <location>
        <begin position="43"/>
        <end position="150"/>
    </location>
</feature>
<dbReference type="STRING" id="200324.A0A2N5U7J7"/>
<comment type="caution">
    <text evidence="3">The sequence shown here is derived from an EMBL/GenBank/DDBJ whole genome shotgun (WGS) entry which is preliminary data.</text>
</comment>
<evidence type="ECO:0000256" key="1">
    <source>
        <dbReference type="SAM" id="MobiDB-lite"/>
    </source>
</evidence>
<organism evidence="3 4">
    <name type="scientific">Puccinia coronata f. sp. avenae</name>
    <dbReference type="NCBI Taxonomy" id="200324"/>
    <lineage>
        <taxon>Eukaryota</taxon>
        <taxon>Fungi</taxon>
        <taxon>Dikarya</taxon>
        <taxon>Basidiomycota</taxon>
        <taxon>Pucciniomycotina</taxon>
        <taxon>Pucciniomycetes</taxon>
        <taxon>Pucciniales</taxon>
        <taxon>Pucciniaceae</taxon>
        <taxon>Puccinia</taxon>
    </lineage>
</organism>
<dbReference type="InterPro" id="IPR032549">
    <property type="entry name" value="DUF4939"/>
</dbReference>
<reference evidence="3 4" key="1">
    <citation type="submission" date="2017-11" db="EMBL/GenBank/DDBJ databases">
        <title>De novo assembly and phasing of dikaryotic genomes from two isolates of Puccinia coronata f. sp. avenae, the causal agent of oat crown rust.</title>
        <authorList>
            <person name="Miller M.E."/>
            <person name="Zhang Y."/>
            <person name="Omidvar V."/>
            <person name="Sperschneider J."/>
            <person name="Schwessinger B."/>
            <person name="Raley C."/>
            <person name="Palmer J.M."/>
            <person name="Garnica D."/>
            <person name="Upadhyaya N."/>
            <person name="Rathjen J."/>
            <person name="Taylor J.M."/>
            <person name="Park R.F."/>
            <person name="Dodds P.N."/>
            <person name="Hirsch C.D."/>
            <person name="Kianian S.F."/>
            <person name="Figueroa M."/>
        </authorList>
    </citation>
    <scope>NUCLEOTIDE SEQUENCE [LARGE SCALE GENOMIC DNA]</scope>
    <source>
        <strain evidence="3">12NC29</strain>
    </source>
</reference>
<dbReference type="Proteomes" id="UP000235388">
    <property type="component" value="Unassembled WGS sequence"/>
</dbReference>
<sequence>MARSQNRRQDEKDPPNKSHSKPTQTQDKLEMNLEDLQTQMSEMMTMMKEERRLHQEAEANPKIGVPDKYNGTRGSKVEIYVSQVGLYVIANPHLFPDDRSRMIFLISYLTGPESVWAQPFTQRLFDNGETKSVAQYTHTFHTHAQHTGWETPTLISQYTQGLKKEVRLALILARITATELNQVLGMALKINNKLHGADKTATNAGQLC</sequence>
<gene>
    <name evidence="3" type="ORF">PCANC_25720</name>
</gene>
<dbReference type="EMBL" id="PGCJ01000293">
    <property type="protein sequence ID" value="PLW33714.1"/>
    <property type="molecule type" value="Genomic_DNA"/>
</dbReference>
<accession>A0A2N5U7J7</accession>
<feature type="region of interest" description="Disordered" evidence="1">
    <location>
        <begin position="1"/>
        <end position="28"/>
    </location>
</feature>
<proteinExistence type="predicted"/>
<feature type="compositionally biased region" description="Basic and acidic residues" evidence="1">
    <location>
        <begin position="7"/>
        <end position="16"/>
    </location>
</feature>
<dbReference type="AlphaFoldDB" id="A0A2N5U7J7"/>